<dbReference type="InParanoid" id="A0A369J8I4"/>
<proteinExistence type="predicted"/>
<feature type="compositionally biased region" description="Polar residues" evidence="1">
    <location>
        <begin position="224"/>
        <end position="243"/>
    </location>
</feature>
<feature type="region of interest" description="Disordered" evidence="1">
    <location>
        <begin position="224"/>
        <end position="249"/>
    </location>
</feature>
<gene>
    <name evidence="2" type="ORF">Hypma_003426</name>
</gene>
<dbReference type="Proteomes" id="UP000076154">
    <property type="component" value="Unassembled WGS sequence"/>
</dbReference>
<protein>
    <submittedName>
        <fullName evidence="2">Uncharacterized protein</fullName>
    </submittedName>
</protein>
<accession>A0A369J8I4</accession>
<sequence>MGVARRAGTREGSTTTEVRVSATRDIEHNKPIIWSWSSTRSTLLFKYATPASICLFPMAGPTDLELRLNASENDKVVQNPPQAKQSTSTIFNRRLLAVSLSLSPLHLYEGIVHAIIFPQQLALRIGGLPAACCLVFPSTPRPNNVGLNNLLFSVRHNGVSESRRYKSMSSNLTRRLQSRSTAQLYPNPAAKLTLFTFHSTNVNSPLVSSQRGILKRLPQYPRSTKPSWQLTNAPTIDEPTNSLPAFRAN</sequence>
<name>A0A369J8I4_HYPMA</name>
<organism evidence="2 3">
    <name type="scientific">Hypsizygus marmoreus</name>
    <name type="common">White beech mushroom</name>
    <name type="synonym">Agaricus marmoreus</name>
    <dbReference type="NCBI Taxonomy" id="39966"/>
    <lineage>
        <taxon>Eukaryota</taxon>
        <taxon>Fungi</taxon>
        <taxon>Dikarya</taxon>
        <taxon>Basidiomycota</taxon>
        <taxon>Agaricomycotina</taxon>
        <taxon>Agaricomycetes</taxon>
        <taxon>Agaricomycetidae</taxon>
        <taxon>Agaricales</taxon>
        <taxon>Tricholomatineae</taxon>
        <taxon>Lyophyllaceae</taxon>
        <taxon>Hypsizygus</taxon>
    </lineage>
</organism>
<dbReference type="EMBL" id="LUEZ02000136">
    <property type="protein sequence ID" value="RDB16043.1"/>
    <property type="molecule type" value="Genomic_DNA"/>
</dbReference>
<evidence type="ECO:0000256" key="1">
    <source>
        <dbReference type="SAM" id="MobiDB-lite"/>
    </source>
</evidence>
<dbReference type="AlphaFoldDB" id="A0A369J8I4"/>
<reference evidence="2" key="1">
    <citation type="submission" date="2018-04" db="EMBL/GenBank/DDBJ databases">
        <title>Whole genome sequencing of Hypsizygus marmoreus.</title>
        <authorList>
            <person name="Choi I.-G."/>
            <person name="Min B."/>
            <person name="Kim J.-G."/>
            <person name="Kim S."/>
            <person name="Oh Y.-L."/>
            <person name="Kong W.-S."/>
            <person name="Park H."/>
            <person name="Jeong J."/>
            <person name="Song E.-S."/>
        </authorList>
    </citation>
    <scope>NUCLEOTIDE SEQUENCE [LARGE SCALE GENOMIC DNA]</scope>
    <source>
        <strain evidence="2">51987-8</strain>
    </source>
</reference>
<keyword evidence="3" id="KW-1185">Reference proteome</keyword>
<evidence type="ECO:0000313" key="2">
    <source>
        <dbReference type="EMBL" id="RDB16043.1"/>
    </source>
</evidence>
<evidence type="ECO:0000313" key="3">
    <source>
        <dbReference type="Proteomes" id="UP000076154"/>
    </source>
</evidence>
<comment type="caution">
    <text evidence="2">The sequence shown here is derived from an EMBL/GenBank/DDBJ whole genome shotgun (WGS) entry which is preliminary data.</text>
</comment>